<dbReference type="GO" id="GO:0016020">
    <property type="term" value="C:membrane"/>
    <property type="evidence" value="ECO:0007669"/>
    <property type="project" value="InterPro"/>
</dbReference>
<feature type="transmembrane region" description="Helical" evidence="6">
    <location>
        <begin position="1727"/>
        <end position="1745"/>
    </location>
</feature>
<feature type="signal peptide" evidence="7">
    <location>
        <begin position="1"/>
        <end position="21"/>
    </location>
</feature>
<feature type="transmembrane region" description="Helical" evidence="6">
    <location>
        <begin position="1017"/>
        <end position="1036"/>
    </location>
</feature>
<evidence type="ECO:0000256" key="1">
    <source>
        <dbReference type="ARBA" id="ARBA00022737"/>
    </source>
</evidence>
<evidence type="ECO:0000256" key="7">
    <source>
        <dbReference type="SAM" id="SignalP"/>
    </source>
</evidence>
<dbReference type="OrthoDB" id="6515930at2759"/>
<evidence type="ECO:0000256" key="5">
    <source>
        <dbReference type="SAM" id="MobiDB-lite"/>
    </source>
</evidence>
<feature type="transmembrane region" description="Helical" evidence="6">
    <location>
        <begin position="1393"/>
        <end position="1419"/>
    </location>
</feature>
<dbReference type="Gene3D" id="1.25.40.20">
    <property type="entry name" value="Ankyrin repeat-containing domain"/>
    <property type="match status" value="1"/>
</dbReference>
<reference evidence="9" key="1">
    <citation type="submission" date="2022-07" db="EMBL/GenBank/DDBJ databases">
        <title>Genome analysis of Parmales, a sister group of diatoms, reveals the evolutionary specialization of diatoms from phago-mixotrophs to photoautotrophs.</title>
        <authorList>
            <person name="Ban H."/>
            <person name="Sato S."/>
            <person name="Yoshikawa S."/>
            <person name="Kazumasa Y."/>
            <person name="Nakamura Y."/>
            <person name="Ichinomiya M."/>
            <person name="Saitoh K."/>
            <person name="Sato N."/>
            <person name="Blanc-Mathieu R."/>
            <person name="Endo H."/>
            <person name="Kuwata A."/>
            <person name="Ogata H."/>
        </authorList>
    </citation>
    <scope>NUCLEOTIDE SEQUENCE</scope>
</reference>
<accession>A0A9W6ZGV7</accession>
<comment type="caution">
    <text evidence="9">The sequence shown here is derived from an EMBL/GenBank/DDBJ whole genome shotgun (WGS) entry which is preliminary data.</text>
</comment>
<keyword evidence="6" id="KW-0812">Transmembrane</keyword>
<dbReference type="Proteomes" id="UP001165082">
    <property type="component" value="Unassembled WGS sequence"/>
</dbReference>
<dbReference type="PANTHER" id="PTHR24171">
    <property type="entry name" value="ANKYRIN REPEAT DOMAIN-CONTAINING PROTEIN 39-RELATED"/>
    <property type="match status" value="1"/>
</dbReference>
<evidence type="ECO:0000313" key="9">
    <source>
        <dbReference type="EMBL" id="GMH49825.1"/>
    </source>
</evidence>
<dbReference type="InterPro" id="IPR002049">
    <property type="entry name" value="LE_dom"/>
</dbReference>
<feature type="region of interest" description="Disordered" evidence="5">
    <location>
        <begin position="1651"/>
        <end position="1689"/>
    </location>
</feature>
<dbReference type="InterPro" id="IPR001190">
    <property type="entry name" value="SRCR"/>
</dbReference>
<dbReference type="SUPFAM" id="SSF48403">
    <property type="entry name" value="Ankyrin repeat"/>
    <property type="match status" value="1"/>
</dbReference>
<name>A0A9W6ZGV7_9STRA</name>
<feature type="transmembrane region" description="Helical" evidence="6">
    <location>
        <begin position="1477"/>
        <end position="1495"/>
    </location>
</feature>
<dbReference type="SMART" id="SM00202">
    <property type="entry name" value="SR"/>
    <property type="match status" value="1"/>
</dbReference>
<feature type="chain" id="PRO_5040850260" description="SRCR domain-containing protein" evidence="7">
    <location>
        <begin position="22"/>
        <end position="2042"/>
    </location>
</feature>
<feature type="transmembrane region" description="Helical" evidence="6">
    <location>
        <begin position="1568"/>
        <end position="1592"/>
    </location>
</feature>
<gene>
    <name evidence="9" type="ORF">TrRE_jg9634</name>
</gene>
<dbReference type="PROSITE" id="PS50297">
    <property type="entry name" value="ANK_REP_REGION"/>
    <property type="match status" value="1"/>
</dbReference>
<feature type="transmembrane region" description="Helical" evidence="6">
    <location>
        <begin position="1451"/>
        <end position="1470"/>
    </location>
</feature>
<keyword evidence="7" id="KW-0732">Signal</keyword>
<dbReference type="Gene3D" id="3.10.250.10">
    <property type="entry name" value="SRCR-like domain"/>
    <property type="match status" value="1"/>
</dbReference>
<dbReference type="SMART" id="SM00248">
    <property type="entry name" value="ANK"/>
    <property type="match status" value="2"/>
</dbReference>
<evidence type="ECO:0000256" key="2">
    <source>
        <dbReference type="ARBA" id="ARBA00023043"/>
    </source>
</evidence>
<organism evidence="9 10">
    <name type="scientific">Triparma retinervis</name>
    <dbReference type="NCBI Taxonomy" id="2557542"/>
    <lineage>
        <taxon>Eukaryota</taxon>
        <taxon>Sar</taxon>
        <taxon>Stramenopiles</taxon>
        <taxon>Ochrophyta</taxon>
        <taxon>Bolidophyceae</taxon>
        <taxon>Parmales</taxon>
        <taxon>Triparmaceae</taxon>
        <taxon>Triparma</taxon>
    </lineage>
</organism>
<dbReference type="SMART" id="SM01411">
    <property type="entry name" value="Ephrin_rec_like"/>
    <property type="match status" value="3"/>
</dbReference>
<keyword evidence="2 4" id="KW-0040">ANK repeat</keyword>
<dbReference type="Gene3D" id="2.10.50.10">
    <property type="entry name" value="Tumor Necrosis Factor Receptor, subunit A, domain 2"/>
    <property type="match status" value="2"/>
</dbReference>
<evidence type="ECO:0000259" key="8">
    <source>
        <dbReference type="PROSITE" id="PS50287"/>
    </source>
</evidence>
<evidence type="ECO:0000256" key="3">
    <source>
        <dbReference type="ARBA" id="ARBA00023157"/>
    </source>
</evidence>
<evidence type="ECO:0000256" key="6">
    <source>
        <dbReference type="SAM" id="Phobius"/>
    </source>
</evidence>
<keyword evidence="6" id="KW-0472">Membrane</keyword>
<dbReference type="InterPro" id="IPR036772">
    <property type="entry name" value="SRCR-like_dom_sf"/>
</dbReference>
<protein>
    <recommendedName>
        <fullName evidence="8">SRCR domain-containing protein</fullName>
    </recommendedName>
</protein>
<dbReference type="PROSITE" id="PS50287">
    <property type="entry name" value="SRCR_2"/>
    <property type="match status" value="1"/>
</dbReference>
<feature type="repeat" description="ANK" evidence="4">
    <location>
        <begin position="1185"/>
        <end position="1217"/>
    </location>
</feature>
<feature type="domain" description="SRCR" evidence="8">
    <location>
        <begin position="620"/>
        <end position="740"/>
    </location>
</feature>
<feature type="transmembrane region" description="Helical" evidence="6">
    <location>
        <begin position="516"/>
        <end position="535"/>
    </location>
</feature>
<dbReference type="SUPFAM" id="SSF56487">
    <property type="entry name" value="SRCR-like"/>
    <property type="match status" value="1"/>
</dbReference>
<keyword evidence="1" id="KW-0677">Repeat</keyword>
<dbReference type="InterPro" id="IPR002110">
    <property type="entry name" value="Ankyrin_rpt"/>
</dbReference>
<dbReference type="InterPro" id="IPR036770">
    <property type="entry name" value="Ankyrin_rpt-contain_sf"/>
</dbReference>
<feature type="compositionally biased region" description="Basic and acidic residues" evidence="5">
    <location>
        <begin position="1651"/>
        <end position="1673"/>
    </location>
</feature>
<dbReference type="PROSITE" id="PS01248">
    <property type="entry name" value="EGF_LAM_1"/>
    <property type="match status" value="1"/>
</dbReference>
<sequence>MTRAGPWWLLMLCLFTGVAEADVSDVPSISVSGFCAYWTHSTNYNRYNGLYYPQALTDSGRPWYQNDEGSVLYYDPDCDGQQTAVDLWVFATSTPSVTEPFDLDQNGECTLSGYLTTESMLPPSGTNTWATWCGGRRWKTSSITISDNVCTASTSSLADGNDGNLYCINGGSIGGSAGACTCTGCDAGFGGPNCATCPPGYSGTPPSDCSADACQATSSPPDDGSEGSFYCVNGGDIGGTTGSCTCVDCDPGSFGTSCANVERDVEGGMDGLFHMVSNFQCDIDCDSNTEAGNSTMVQGDIVALAAGTYKCSEGTCADYNTMVYLKDLHGRIACVDDYAGICVLDGENFRKGMTVMGTGSGKLTLRAMTFNNGQSSTGGGMSLGGNAVVDIELCSYASRCSVHGACFSSLVYATHEYCSFTSTSNGTLLVINFETEENLDILTVGGVDYTGTSAPDGVVVWEGDEVIWYSSADTKEAGFNICLKPLPEGYEKDANLVIDGGEKGKGKSGGFGRKNMVLFGIGAAGVIFISLLLYFTMKCRARGSKNSAGNPNDVHIASAHYQNQELAVVAPAVEMVAVAVEATPAQEHPQAMRQMVQQEQEADQSIPGLNPPLNYSTTTLKLYPQDTITFDSNGTLTGVLEIFADHRGSFEWGTIQNLTPSSWLGNNARVACTQLADAMNFKLDSSDSYNAAYDDTDLYVYVLIGGVKCNGTESELIKCPHDEDFYPFQSHHYDVGLSCKFKPADTCEICEMGSYGNWNESRVCLQCPEGFTTTSVGESACNICAKDYYGDGKHCDMCGEGSITEGVGSNSSDLCLCDIGFKGAGNNCTSCGEGGTTYKLESDHCSCYVSYYDTDNGCVSCPAGATTEHPNSNSSKQCMCDIGYFGPSNSSGKFCQSCGEGGTTDGIGQETCVCSTSYFMTPKGCESCGPHATTKGPGSNSSLDCFCKVGYYGNAETPSSCLQCPATFTTTVNKYKNISDCVCGEGWYSVGGPIIAVGDIVLGGGTCLKPPYIVDKFLACCLAGLVIFFPLAFIFFDYTFDKTRRGKIEGRRAQKVQVFGQEVHERMTIDGIRESLLNEKDKELRPPGEDVGIRVQTDVPWEEELRPSFCHEIVTKALQEGARRKNVNAGEKIVDKAMAENARGFIKSYTGFTLIAESIAVGNLSIERYEKLKRAESDPKVITSLGSTTLMLAVENGMDELIPHLINAGVDVNARDAFGRNALHRGIIAGSPTVVAALAPHGIDMHAVDAEGRRPIDIAITHGNAMAAYSIGGAAAAMVPGYVSPSVQGFQETCSLWLDIGSHFADVISDYSLLFALIADGRTLLAYISATFIWLPVVVMAAMPYQTMFERAVTICNMRLVYEALRSMGQERFTLFYGACHQFHTILEDLPQLVFQGVLISLNIISIPSLYISFGLGLYSASSTLREFYLQKYFVDDLRRSSESATWKGVTLLYTLLSVALKLGSFIFALSQNTRAFVIYISVAFVFRIQLFALSEAPMTPAEPFAALLTDAAIIEDPSAFMVLTFISNVEVATAAVLAVIKYVPDDPYLEVGGDAVNREIWGLPSSFFFISLFLFCLTLRFILALTIWLSVHRGDARISMSDFCGVFAFWRSMKELLKMASIFTTFVSNSYTFFVAQVGALWHMLRSDGEDEGGRGMEQEEPTKGGEGRGLEDPLLDGEEGRGLEDPLLDGGRVRKKRRFPRPWSALCPLLWWVPCMPNYRFRDSWAYVLPLSTTFLMLNHWYYKYQGCTGRSEILPCYPDQPNPDPDHCDVILQDPTDLTFVYECVYTCDCSFGCPSDFWIHFFQNVAPYVAIVLYIGYVYEAIKCPAARALGNLRGQEEGYKSYLKATGVTPEMKFYSQAYHYETTYYTDSNGNTKSETKKVVTREVTSSFSFTCWKDDSENFPDVNGILRVHPKDVFGCHDDFTSKKLDDDWEQFKRVNNTDTHQYTSQTYHGGRMGDLMLYSHSTPRLLRYTHYVTASLLMASAPFRRYIYGISEETELKMKKTLRCIAKDGFGNTVRPCTPDEDMEGYLYNTGNSN</sequence>
<proteinExistence type="predicted"/>
<evidence type="ECO:0000256" key="4">
    <source>
        <dbReference type="PROSITE-ProRule" id="PRU00023"/>
    </source>
</evidence>
<dbReference type="EMBL" id="BRXZ01004488">
    <property type="protein sequence ID" value="GMH49825.1"/>
    <property type="molecule type" value="Genomic_DNA"/>
</dbReference>
<feature type="transmembrane region" description="Helical" evidence="6">
    <location>
        <begin position="1324"/>
        <end position="1343"/>
    </location>
</feature>
<dbReference type="Pfam" id="PF12796">
    <property type="entry name" value="Ank_2"/>
    <property type="match status" value="1"/>
</dbReference>
<keyword evidence="6" id="KW-1133">Transmembrane helix</keyword>
<evidence type="ECO:0000313" key="10">
    <source>
        <dbReference type="Proteomes" id="UP001165082"/>
    </source>
</evidence>
<dbReference type="PROSITE" id="PS50088">
    <property type="entry name" value="ANK_REPEAT"/>
    <property type="match status" value="1"/>
</dbReference>
<keyword evidence="10" id="KW-1185">Reference proteome</keyword>
<keyword evidence="3" id="KW-1015">Disulfide bond</keyword>
<dbReference type="Pfam" id="PF00530">
    <property type="entry name" value="SRCR"/>
    <property type="match status" value="1"/>
</dbReference>